<comment type="catalytic activity">
    <reaction evidence="9 13">
        <text>cytidine + H2O + H(+) = uridine + NH4(+)</text>
        <dbReference type="Rhea" id="RHEA:16069"/>
        <dbReference type="ChEBI" id="CHEBI:15377"/>
        <dbReference type="ChEBI" id="CHEBI:15378"/>
        <dbReference type="ChEBI" id="CHEBI:16704"/>
        <dbReference type="ChEBI" id="CHEBI:17562"/>
        <dbReference type="ChEBI" id="CHEBI:28938"/>
        <dbReference type="EC" id="3.5.4.5"/>
    </reaction>
</comment>
<dbReference type="InterPro" id="IPR050202">
    <property type="entry name" value="Cyt/Deoxycyt_deaminase"/>
</dbReference>
<feature type="binding site" evidence="12">
    <location>
        <position position="91"/>
    </location>
    <ligand>
        <name>Zn(2+)</name>
        <dbReference type="ChEBI" id="CHEBI:29105"/>
        <note>catalytic</note>
    </ligand>
</feature>
<evidence type="ECO:0000313" key="15">
    <source>
        <dbReference type="EMBL" id="CEK64911.1"/>
    </source>
</evidence>
<dbReference type="PANTHER" id="PTHR11644:SF2">
    <property type="entry name" value="CYTIDINE DEAMINASE"/>
    <property type="match status" value="1"/>
</dbReference>
<reference evidence="15" key="1">
    <citation type="submission" date="2014-12" db="EMBL/GenBank/DDBJ databases">
        <title>Insight into the proteome of Arion vulgaris.</title>
        <authorList>
            <person name="Aradska J."/>
            <person name="Bulat T."/>
            <person name="Smidak R."/>
            <person name="Sarate P."/>
            <person name="Gangsoo J."/>
            <person name="Sialana F."/>
            <person name="Bilban M."/>
            <person name="Lubec G."/>
        </authorList>
    </citation>
    <scope>NUCLEOTIDE SEQUENCE</scope>
    <source>
        <tissue evidence="15">Skin</tissue>
    </source>
</reference>
<dbReference type="SUPFAM" id="SSF53927">
    <property type="entry name" value="Cytidine deaminase-like"/>
    <property type="match status" value="1"/>
</dbReference>
<dbReference type="GO" id="GO:0005829">
    <property type="term" value="C:cytosol"/>
    <property type="evidence" value="ECO:0007669"/>
    <property type="project" value="TreeGrafter"/>
</dbReference>
<feature type="domain" description="CMP/dCMP-type deaminase" evidence="14">
    <location>
        <begin position="5"/>
        <end position="132"/>
    </location>
</feature>
<feature type="binding site" evidence="11">
    <location>
        <begin position="46"/>
        <end position="52"/>
    </location>
    <ligand>
        <name>substrate</name>
    </ligand>
</feature>
<evidence type="ECO:0000256" key="4">
    <source>
        <dbReference type="ARBA" id="ARBA00012783"/>
    </source>
</evidence>
<dbReference type="InterPro" id="IPR016192">
    <property type="entry name" value="APOBEC/CMP_deaminase_Zn-bd"/>
</dbReference>
<dbReference type="GO" id="GO:0042802">
    <property type="term" value="F:identical protein binding"/>
    <property type="evidence" value="ECO:0007669"/>
    <property type="project" value="UniProtKB-ARBA"/>
</dbReference>
<protein>
    <recommendedName>
        <fullName evidence="4 13">Cytidine deaminase</fullName>
        <ecNumber evidence="4 13">3.5.4.5</ecNumber>
    </recommendedName>
    <alternativeName>
        <fullName evidence="8 13">Cytidine aminohydrolase</fullName>
    </alternativeName>
</protein>
<evidence type="ECO:0000256" key="13">
    <source>
        <dbReference type="RuleBase" id="RU364006"/>
    </source>
</evidence>
<dbReference type="GO" id="GO:0004126">
    <property type="term" value="F:cytidine deaminase activity"/>
    <property type="evidence" value="ECO:0007669"/>
    <property type="project" value="UniProtKB-UniRule"/>
</dbReference>
<comment type="similarity">
    <text evidence="3 13">Belongs to the cytidine and deoxycytidylate deaminase family.</text>
</comment>
<evidence type="ECO:0000256" key="12">
    <source>
        <dbReference type="PIRSR" id="PIRSR606262-3"/>
    </source>
</evidence>
<dbReference type="GO" id="GO:0055086">
    <property type="term" value="P:nucleobase-containing small molecule metabolic process"/>
    <property type="evidence" value="ECO:0007669"/>
    <property type="project" value="UniProtKB-ARBA"/>
</dbReference>
<dbReference type="NCBIfam" id="NF004064">
    <property type="entry name" value="PRK05578.1"/>
    <property type="match status" value="1"/>
</dbReference>
<dbReference type="EC" id="3.5.4.5" evidence="4 13"/>
<evidence type="ECO:0000259" key="14">
    <source>
        <dbReference type="PROSITE" id="PS51747"/>
    </source>
</evidence>
<keyword evidence="5 12" id="KW-0479">Metal-binding</keyword>
<sequence>MTSTLDVDALVRKSHEAKQFAYCPYSNFRVGAALLAKDGTIYTGCNVENASYPLCVCAERTAIQKAVSEGRKEFIAIAVASDVTDDFIAPCGACRQVLYEFGGTYDVYLTKPDFTYIKKTTTELLPLPFGPEAPSKV</sequence>
<dbReference type="GO" id="GO:0008270">
    <property type="term" value="F:zinc ion binding"/>
    <property type="evidence" value="ECO:0007669"/>
    <property type="project" value="UniProtKB-UniRule"/>
</dbReference>
<dbReference type="EMBL" id="HACG01018046">
    <property type="protein sequence ID" value="CEK64911.1"/>
    <property type="molecule type" value="Transcribed_RNA"/>
</dbReference>
<dbReference type="PROSITE" id="PS51747">
    <property type="entry name" value="CYT_DCMP_DEAMINASES_2"/>
    <property type="match status" value="1"/>
</dbReference>
<evidence type="ECO:0000256" key="5">
    <source>
        <dbReference type="ARBA" id="ARBA00022723"/>
    </source>
</evidence>
<dbReference type="InterPro" id="IPR016193">
    <property type="entry name" value="Cytidine_deaminase-like"/>
</dbReference>
<evidence type="ECO:0000256" key="6">
    <source>
        <dbReference type="ARBA" id="ARBA00022801"/>
    </source>
</evidence>
<dbReference type="InterPro" id="IPR006262">
    <property type="entry name" value="Cyt_deam_tetra"/>
</dbReference>
<dbReference type="Pfam" id="PF00383">
    <property type="entry name" value="dCMP_cyt_deam_1"/>
    <property type="match status" value="1"/>
</dbReference>
<feature type="binding site" evidence="12">
    <location>
        <position position="57"/>
    </location>
    <ligand>
        <name>Zn(2+)</name>
        <dbReference type="ChEBI" id="CHEBI:29105"/>
        <note>catalytic</note>
    </ligand>
</feature>
<dbReference type="AlphaFoldDB" id="A0A0B6ZAD7"/>
<evidence type="ECO:0000256" key="9">
    <source>
        <dbReference type="ARBA" id="ARBA00049558"/>
    </source>
</evidence>
<evidence type="ECO:0000256" key="11">
    <source>
        <dbReference type="PIRSR" id="PIRSR606262-2"/>
    </source>
</evidence>
<feature type="binding site" evidence="12">
    <location>
        <position position="94"/>
    </location>
    <ligand>
        <name>Zn(2+)</name>
        <dbReference type="ChEBI" id="CHEBI:29105"/>
        <note>catalytic</note>
    </ligand>
</feature>
<dbReference type="InterPro" id="IPR002125">
    <property type="entry name" value="CMP_dCMP_dom"/>
</dbReference>
<keyword evidence="6 13" id="KW-0378">Hydrolase</keyword>
<dbReference type="FunFam" id="3.40.140.10:FF:000008">
    <property type="entry name" value="Cytidine deaminase"/>
    <property type="match status" value="1"/>
</dbReference>
<evidence type="ECO:0000256" key="7">
    <source>
        <dbReference type="ARBA" id="ARBA00022833"/>
    </source>
</evidence>
<dbReference type="GO" id="GO:0072527">
    <property type="term" value="P:pyrimidine-containing compound metabolic process"/>
    <property type="evidence" value="ECO:0007669"/>
    <property type="project" value="UniProtKB-ARBA"/>
</dbReference>
<organism evidence="15">
    <name type="scientific">Arion vulgaris</name>
    <dbReference type="NCBI Taxonomy" id="1028688"/>
    <lineage>
        <taxon>Eukaryota</taxon>
        <taxon>Metazoa</taxon>
        <taxon>Spiralia</taxon>
        <taxon>Lophotrochozoa</taxon>
        <taxon>Mollusca</taxon>
        <taxon>Gastropoda</taxon>
        <taxon>Heterobranchia</taxon>
        <taxon>Euthyneura</taxon>
        <taxon>Panpulmonata</taxon>
        <taxon>Eupulmonata</taxon>
        <taxon>Stylommatophora</taxon>
        <taxon>Helicina</taxon>
        <taxon>Arionoidea</taxon>
        <taxon>Arionidae</taxon>
        <taxon>Arion</taxon>
    </lineage>
</organism>
<comment type="catalytic activity">
    <reaction evidence="13">
        <text>2'-deoxycytidine + H2O + H(+) = 2'-deoxyuridine + NH4(+)</text>
        <dbReference type="Rhea" id="RHEA:13433"/>
        <dbReference type="ChEBI" id="CHEBI:15377"/>
        <dbReference type="ChEBI" id="CHEBI:15378"/>
        <dbReference type="ChEBI" id="CHEBI:15698"/>
        <dbReference type="ChEBI" id="CHEBI:16450"/>
        <dbReference type="ChEBI" id="CHEBI:28938"/>
        <dbReference type="EC" id="3.5.4.5"/>
    </reaction>
</comment>
<gene>
    <name evidence="15" type="primary">ORF53301</name>
</gene>
<evidence type="ECO:0000256" key="8">
    <source>
        <dbReference type="ARBA" id="ARBA00032005"/>
    </source>
</evidence>
<feature type="active site" description="Proton donor" evidence="10">
    <location>
        <position position="59"/>
    </location>
</feature>
<proteinExistence type="inferred from homology"/>
<evidence type="ECO:0000256" key="10">
    <source>
        <dbReference type="PIRSR" id="PIRSR606262-1"/>
    </source>
</evidence>
<dbReference type="PANTHER" id="PTHR11644">
    <property type="entry name" value="CYTIDINE DEAMINASE"/>
    <property type="match status" value="1"/>
</dbReference>
<evidence type="ECO:0000256" key="1">
    <source>
        <dbReference type="ARBA" id="ARBA00001947"/>
    </source>
</evidence>
<evidence type="ECO:0000256" key="3">
    <source>
        <dbReference type="ARBA" id="ARBA00006576"/>
    </source>
</evidence>
<dbReference type="NCBIfam" id="TIGR01354">
    <property type="entry name" value="cyt_deam_tetra"/>
    <property type="match status" value="1"/>
</dbReference>
<dbReference type="CDD" id="cd01283">
    <property type="entry name" value="cytidine_deaminase"/>
    <property type="match status" value="1"/>
</dbReference>
<dbReference type="PROSITE" id="PS00903">
    <property type="entry name" value="CYT_DCMP_DEAMINASES_1"/>
    <property type="match status" value="1"/>
</dbReference>
<dbReference type="Gene3D" id="3.40.140.10">
    <property type="entry name" value="Cytidine Deaminase, domain 2"/>
    <property type="match status" value="1"/>
</dbReference>
<comment type="function">
    <text evidence="2 13">This enzyme scavenges exogenous and endogenous cytidine and 2'-deoxycytidine for UMP synthesis.</text>
</comment>
<comment type="cofactor">
    <cofactor evidence="1 12 13">
        <name>Zn(2+)</name>
        <dbReference type="ChEBI" id="CHEBI:29105"/>
    </cofactor>
</comment>
<evidence type="ECO:0000256" key="2">
    <source>
        <dbReference type="ARBA" id="ARBA00003949"/>
    </source>
</evidence>
<keyword evidence="7 12" id="KW-0862">Zinc</keyword>
<name>A0A0B6ZAD7_9EUPU</name>
<accession>A0A0B6ZAD7</accession>